<dbReference type="InterPro" id="IPR010730">
    <property type="entry name" value="HET"/>
</dbReference>
<sequence length="611" mass="68561">MKRCQFCDGLSIFNLLPRIKLTATPGLEDKAVKIGKYRLGSLPVDPYTGSKTNFELARKWLDTCQQQHDHCLSGRLPSLPTRVIDVGTDAAYQKARLKVNTQGVKAEYVALSHCWGGKIATMLTKDNLEMYSMDGIPLEKLPANFQDAIKVTQELGIRYLWIDSLCILQGQDADAIADWERESKAMTIVYRDCTLTISALASEKSTDGFLTYKTDVGESAEETSAWIRVLPVTFGDSIQAEVRRFDPKREESLVELETKGPLALRGWTLQENVLSPRHLFYGANLIHWACPSGYKSANGMLGNLDQKYPDLSPILFDGILRQKSQALECDKERIFQSYYDLVERFSARKLTCPSDKLPAFSGIAQRLQSILGDYLAGIWRDSFARGLLWWVKEGEDDSACPASEYRAPSWSWASMDGALSYSHLGRLQPECSLDAHYIDHNIHLVDPTNPFGQIKEGASLTLKGLTMRAVRPLPYRDGEDFDLSDVRFDKNPSCGNCREDREQSQELSSMLKPDSDTPKHYSNVAGAGHPSKIELGGYRVNPGQYLILVLRARPSELGLNIRDQKTISCLVLESEPGLHHDSEVFKRVGALEGYVPLAKLRKWEKRTLVLV</sequence>
<keyword evidence="4" id="KW-1185">Reference proteome</keyword>
<gene>
    <name evidence="3" type="ORF">Daus18300_006847</name>
</gene>
<feature type="domain" description="Heterokaryon incompatibility" evidence="2">
    <location>
        <begin position="108"/>
        <end position="271"/>
    </location>
</feature>
<feature type="region of interest" description="Disordered" evidence="1">
    <location>
        <begin position="494"/>
        <end position="521"/>
    </location>
</feature>
<evidence type="ECO:0000313" key="3">
    <source>
        <dbReference type="EMBL" id="KAL1866183.1"/>
    </source>
</evidence>
<protein>
    <recommendedName>
        <fullName evidence="2">Heterokaryon incompatibility domain-containing protein</fullName>
    </recommendedName>
</protein>
<dbReference type="PANTHER" id="PTHR33112">
    <property type="entry name" value="DOMAIN PROTEIN, PUTATIVE-RELATED"/>
    <property type="match status" value="1"/>
</dbReference>
<name>A0ABR3WRL1_9PEZI</name>
<dbReference type="PANTHER" id="PTHR33112:SF16">
    <property type="entry name" value="HETEROKARYON INCOMPATIBILITY DOMAIN-CONTAINING PROTEIN"/>
    <property type="match status" value="1"/>
</dbReference>
<comment type="caution">
    <text evidence="3">The sequence shown here is derived from an EMBL/GenBank/DDBJ whole genome shotgun (WGS) entry which is preliminary data.</text>
</comment>
<organism evidence="3 4">
    <name type="scientific">Diaporthe australafricana</name>
    <dbReference type="NCBI Taxonomy" id="127596"/>
    <lineage>
        <taxon>Eukaryota</taxon>
        <taxon>Fungi</taxon>
        <taxon>Dikarya</taxon>
        <taxon>Ascomycota</taxon>
        <taxon>Pezizomycotina</taxon>
        <taxon>Sordariomycetes</taxon>
        <taxon>Sordariomycetidae</taxon>
        <taxon>Diaporthales</taxon>
        <taxon>Diaporthaceae</taxon>
        <taxon>Diaporthe</taxon>
    </lineage>
</organism>
<dbReference type="Proteomes" id="UP001583177">
    <property type="component" value="Unassembled WGS sequence"/>
</dbReference>
<evidence type="ECO:0000313" key="4">
    <source>
        <dbReference type="Proteomes" id="UP001583177"/>
    </source>
</evidence>
<evidence type="ECO:0000256" key="1">
    <source>
        <dbReference type="SAM" id="MobiDB-lite"/>
    </source>
</evidence>
<dbReference type="Pfam" id="PF06985">
    <property type="entry name" value="HET"/>
    <property type="match status" value="1"/>
</dbReference>
<proteinExistence type="predicted"/>
<evidence type="ECO:0000259" key="2">
    <source>
        <dbReference type="Pfam" id="PF06985"/>
    </source>
</evidence>
<reference evidence="3 4" key="1">
    <citation type="journal article" date="2024" name="IMA Fungus">
        <title>IMA Genome - F19 : A genome assembly and annotation guide to empower mycologists, including annotated draft genome sequences of Ceratocystis pirilliformis, Diaporthe australafricana, Fusarium ophioides, Paecilomyces lecythidis, and Sporothrix stenoceras.</title>
        <authorList>
            <person name="Aylward J."/>
            <person name="Wilson A.M."/>
            <person name="Visagie C.M."/>
            <person name="Spraker J."/>
            <person name="Barnes I."/>
            <person name="Buitendag C."/>
            <person name="Ceriani C."/>
            <person name="Del Mar Angel L."/>
            <person name="du Plessis D."/>
            <person name="Fuchs T."/>
            <person name="Gasser K."/>
            <person name="Kramer D."/>
            <person name="Li W."/>
            <person name="Munsamy K."/>
            <person name="Piso A."/>
            <person name="Price J.L."/>
            <person name="Sonnekus B."/>
            <person name="Thomas C."/>
            <person name="van der Nest A."/>
            <person name="van Dijk A."/>
            <person name="van Heerden A."/>
            <person name="van Vuuren N."/>
            <person name="Yilmaz N."/>
            <person name="Duong T.A."/>
            <person name="van der Merwe N.A."/>
            <person name="Wingfield M.J."/>
            <person name="Wingfield B.D."/>
        </authorList>
    </citation>
    <scope>NUCLEOTIDE SEQUENCE [LARGE SCALE GENOMIC DNA]</scope>
    <source>
        <strain evidence="3 4">CMW 18300</strain>
    </source>
</reference>
<accession>A0ABR3WRL1</accession>
<dbReference type="EMBL" id="JAWRVE010000057">
    <property type="protein sequence ID" value="KAL1866183.1"/>
    <property type="molecule type" value="Genomic_DNA"/>
</dbReference>